<sequence length="757" mass="83572">MQFVRAFFKRITDDLKLKKLIPLKILFFVHASTLFVLYPYLTIHMRELGINVEETAIMSAVTPVISIVMPPLAGMLADKIGNFRLLLALSSVLGGLSALLLLTVPVGRITVTFPPAVDLITSCDGSALYLQQVREYPCGPLHPYAYDVNLTLLSCGFICELPHQVSTEEIDSIIHAHSYDVHLKSPTASQRLVYRNTISALLDHREKPMKEHSTSRILNNDPYFNSTTSRIGENKIFFPTPQLYELSCSYIGKNATCVFDKSDFVDDSIEEVTEALFRIRVSHDAQKNSVEVRNYWVNAISVNNTTGADDDYDGVDSITCIDNLAQVYDDSVWVKAGALRLAQCSAACAATAPRKSLCDNHQQQIELDPVFTFWTYLAVRVFVGIISGTAFAMFEGAVIAIVRDQRADYGLQRVYGSIGGMISSPLSGLLIDYASRGKGYTDFRPAFYLYAVLKVVSGVLMLSIDLEFKQPAKNILDDVISVFRNIELVALFIACFIMGTAWGYIESFLFWLLQDLGASRSLMGITITVGGVAGLPLLVLSGPIIQKLGHANVLFIGFVFYAIRLLGYSLIYNPWLCLIFEALESVTSSLSFTAAVTYAARLSSTTTDTSVQGLLGGLYYGVGKGSGSLIGGYLMKFFGTRPTYQLFAAATFITGCFYYLFNQFYIRKRAMGDENDLCKKKPAILDAEKREKINPTIDVATENEVNKIETSKATNPQIKLVSDSIDGSSDSGVDNPAYNDNVETTVNDKKNDDKTKI</sequence>
<evidence type="ECO:0000259" key="8">
    <source>
        <dbReference type="Pfam" id="PF12832"/>
    </source>
</evidence>
<evidence type="ECO:0000256" key="4">
    <source>
        <dbReference type="ARBA" id="ARBA00022989"/>
    </source>
</evidence>
<feature type="transmembrane region" description="Helical" evidence="7">
    <location>
        <begin position="85"/>
        <end position="104"/>
    </location>
</feature>
<gene>
    <name evidence="9" type="ORF">BINO364_LOCUS12744</name>
</gene>
<keyword evidence="5 7" id="KW-0472">Membrane</keyword>
<dbReference type="OrthoDB" id="10061976at2759"/>
<feature type="transmembrane region" description="Helical" evidence="7">
    <location>
        <begin position="643"/>
        <end position="661"/>
    </location>
</feature>
<feature type="transmembrane region" description="Helical" evidence="7">
    <location>
        <begin position="517"/>
        <end position="540"/>
    </location>
</feature>
<dbReference type="InterPro" id="IPR024989">
    <property type="entry name" value="MFS_assoc_dom"/>
</dbReference>
<organism evidence="9 10">
    <name type="scientific">Brenthis ino</name>
    <name type="common">lesser marbled fritillary</name>
    <dbReference type="NCBI Taxonomy" id="405034"/>
    <lineage>
        <taxon>Eukaryota</taxon>
        <taxon>Metazoa</taxon>
        <taxon>Ecdysozoa</taxon>
        <taxon>Arthropoda</taxon>
        <taxon>Hexapoda</taxon>
        <taxon>Insecta</taxon>
        <taxon>Pterygota</taxon>
        <taxon>Neoptera</taxon>
        <taxon>Endopterygota</taxon>
        <taxon>Lepidoptera</taxon>
        <taxon>Glossata</taxon>
        <taxon>Ditrysia</taxon>
        <taxon>Papilionoidea</taxon>
        <taxon>Nymphalidae</taxon>
        <taxon>Heliconiinae</taxon>
        <taxon>Argynnini</taxon>
        <taxon>Brenthis</taxon>
    </lineage>
</organism>
<dbReference type="PANTHER" id="PTHR16172">
    <property type="entry name" value="MAJOR FACILITATOR SUPERFAMILY DOMAIN-CONTAINING PROTEIN 6-LIKE"/>
    <property type="match status" value="1"/>
</dbReference>
<feature type="domain" description="Major facilitator superfamily associated" evidence="8">
    <location>
        <begin position="21"/>
        <end position="645"/>
    </location>
</feature>
<evidence type="ECO:0000256" key="3">
    <source>
        <dbReference type="ARBA" id="ARBA00022692"/>
    </source>
</evidence>
<proteinExistence type="inferred from homology"/>
<feature type="compositionally biased region" description="Basic and acidic residues" evidence="6">
    <location>
        <begin position="746"/>
        <end position="757"/>
    </location>
</feature>
<dbReference type="InterPro" id="IPR036259">
    <property type="entry name" value="MFS_trans_sf"/>
</dbReference>
<comment type="similarity">
    <text evidence="2">Belongs to the major facilitator superfamily. MFSD6 family.</text>
</comment>
<dbReference type="GO" id="GO:0016020">
    <property type="term" value="C:membrane"/>
    <property type="evidence" value="ECO:0007669"/>
    <property type="project" value="UniProtKB-SubCell"/>
</dbReference>
<dbReference type="InterPro" id="IPR051717">
    <property type="entry name" value="MFS_MFSD6"/>
</dbReference>
<feature type="transmembrane region" description="Helical" evidence="7">
    <location>
        <begin position="486"/>
        <end position="505"/>
    </location>
</feature>
<dbReference type="EMBL" id="OV170226">
    <property type="protein sequence ID" value="CAH0727396.1"/>
    <property type="molecule type" value="Genomic_DNA"/>
</dbReference>
<evidence type="ECO:0000256" key="5">
    <source>
        <dbReference type="ARBA" id="ARBA00023136"/>
    </source>
</evidence>
<comment type="subcellular location">
    <subcellularLocation>
        <location evidence="1">Membrane</location>
        <topology evidence="1">Multi-pass membrane protein</topology>
    </subcellularLocation>
</comment>
<evidence type="ECO:0000256" key="1">
    <source>
        <dbReference type="ARBA" id="ARBA00004141"/>
    </source>
</evidence>
<feature type="non-terminal residue" evidence="9">
    <location>
        <position position="757"/>
    </location>
</feature>
<dbReference type="Pfam" id="PF12832">
    <property type="entry name" value="MFS_1_like"/>
    <property type="match status" value="1"/>
</dbReference>
<feature type="transmembrane region" description="Helical" evidence="7">
    <location>
        <begin position="373"/>
        <end position="402"/>
    </location>
</feature>
<feature type="transmembrane region" description="Helical" evidence="7">
    <location>
        <begin position="55"/>
        <end position="73"/>
    </location>
</feature>
<name>A0A8J9YIQ0_9NEOP</name>
<dbReference type="CDD" id="cd17335">
    <property type="entry name" value="MFS_MFSD6"/>
    <property type="match status" value="1"/>
</dbReference>
<evidence type="ECO:0000313" key="10">
    <source>
        <dbReference type="Proteomes" id="UP000838878"/>
    </source>
</evidence>
<evidence type="ECO:0000256" key="2">
    <source>
        <dbReference type="ARBA" id="ARBA00005241"/>
    </source>
</evidence>
<reference evidence="9" key="1">
    <citation type="submission" date="2021-12" db="EMBL/GenBank/DDBJ databases">
        <authorList>
            <person name="Martin H S."/>
        </authorList>
    </citation>
    <scope>NUCLEOTIDE SEQUENCE</scope>
</reference>
<feature type="region of interest" description="Disordered" evidence="6">
    <location>
        <begin position="719"/>
        <end position="757"/>
    </location>
</feature>
<evidence type="ECO:0000313" key="9">
    <source>
        <dbReference type="EMBL" id="CAH0727396.1"/>
    </source>
</evidence>
<keyword evidence="10" id="KW-1185">Reference proteome</keyword>
<evidence type="ECO:0000256" key="6">
    <source>
        <dbReference type="SAM" id="MobiDB-lite"/>
    </source>
</evidence>
<keyword evidence="4 7" id="KW-1133">Transmembrane helix</keyword>
<evidence type="ECO:0000256" key="7">
    <source>
        <dbReference type="SAM" id="Phobius"/>
    </source>
</evidence>
<dbReference type="PANTHER" id="PTHR16172:SF35">
    <property type="entry name" value="MAJOR FACILITATOR SUPERFAMILY (MFS) PROFILE DOMAIN-CONTAINING PROTEIN"/>
    <property type="match status" value="1"/>
</dbReference>
<feature type="transmembrane region" description="Helical" evidence="7">
    <location>
        <begin position="414"/>
        <end position="435"/>
    </location>
</feature>
<feature type="transmembrane region" description="Helical" evidence="7">
    <location>
        <begin position="447"/>
        <end position="466"/>
    </location>
</feature>
<dbReference type="AlphaFoldDB" id="A0A8J9YIQ0"/>
<dbReference type="Proteomes" id="UP000838878">
    <property type="component" value="Chromosome 6"/>
</dbReference>
<feature type="transmembrane region" description="Helical" evidence="7">
    <location>
        <begin position="21"/>
        <end position="43"/>
    </location>
</feature>
<feature type="transmembrane region" description="Helical" evidence="7">
    <location>
        <begin position="552"/>
        <end position="571"/>
    </location>
</feature>
<protein>
    <recommendedName>
        <fullName evidence="8">Major facilitator superfamily associated domain-containing protein</fullName>
    </recommendedName>
</protein>
<dbReference type="Gene3D" id="1.20.1250.20">
    <property type="entry name" value="MFS general substrate transporter like domains"/>
    <property type="match status" value="3"/>
</dbReference>
<feature type="compositionally biased region" description="Low complexity" evidence="6">
    <location>
        <begin position="721"/>
        <end position="734"/>
    </location>
</feature>
<dbReference type="SUPFAM" id="SSF103473">
    <property type="entry name" value="MFS general substrate transporter"/>
    <property type="match status" value="2"/>
</dbReference>
<accession>A0A8J9YIQ0</accession>
<keyword evidence="3 7" id="KW-0812">Transmembrane</keyword>